<organism evidence="3 4">
    <name type="scientific">Sorangium cellulosum</name>
    <name type="common">Polyangium cellulosum</name>
    <dbReference type="NCBI Taxonomy" id="56"/>
    <lineage>
        <taxon>Bacteria</taxon>
        <taxon>Pseudomonadati</taxon>
        <taxon>Myxococcota</taxon>
        <taxon>Polyangia</taxon>
        <taxon>Polyangiales</taxon>
        <taxon>Polyangiaceae</taxon>
        <taxon>Sorangium</taxon>
    </lineage>
</organism>
<dbReference type="InterPro" id="IPR012312">
    <property type="entry name" value="Hemerythrin-like"/>
</dbReference>
<protein>
    <recommendedName>
        <fullName evidence="2">Hemerythrin-like domain-containing protein</fullName>
    </recommendedName>
</protein>
<dbReference type="CDD" id="cd12108">
    <property type="entry name" value="Hr-like"/>
    <property type="match status" value="1"/>
</dbReference>
<dbReference type="Proteomes" id="UP000075515">
    <property type="component" value="Unassembled WGS sequence"/>
</dbReference>
<dbReference type="EMBL" id="JEMC01002356">
    <property type="protein sequence ID" value="KYF88490.1"/>
    <property type="molecule type" value="Genomic_DNA"/>
</dbReference>
<gene>
    <name evidence="3" type="ORF">BE18_02705</name>
</gene>
<dbReference type="AlphaFoldDB" id="A0A150SQP6"/>
<evidence type="ECO:0000256" key="1">
    <source>
        <dbReference type="SAM" id="MobiDB-lite"/>
    </source>
</evidence>
<accession>A0A150SQP6</accession>
<dbReference type="PANTHER" id="PTHR39966:SF1">
    <property type="entry name" value="HEMERYTHRIN-LIKE DOMAIN-CONTAINING PROTEIN"/>
    <property type="match status" value="1"/>
</dbReference>
<evidence type="ECO:0000259" key="2">
    <source>
        <dbReference type="Pfam" id="PF01814"/>
    </source>
</evidence>
<sequence>MASARRAKPHARREKDFHACALLFDHRLMSDDRNDPLEKLASAHRSLEENLNDLARAARALGDPRGRAAALEGLSSVVAYFERSMSRHHEDEERSLFPRLAVLEAIAPTLERLRQEHKAHQRAINELRAAIERDGGPEALEKLPQLIEDLRAAYHRHVTCEEQEVFPAARRFLQASAMHGIMNEMETRRGRGGHGNPAKGISGRPYRPGGMRRGP</sequence>
<evidence type="ECO:0000313" key="3">
    <source>
        <dbReference type="EMBL" id="KYF88490.1"/>
    </source>
</evidence>
<name>A0A150SQP6_SORCE</name>
<dbReference type="GO" id="GO:0005886">
    <property type="term" value="C:plasma membrane"/>
    <property type="evidence" value="ECO:0007669"/>
    <property type="project" value="TreeGrafter"/>
</dbReference>
<proteinExistence type="predicted"/>
<dbReference type="Pfam" id="PF01814">
    <property type="entry name" value="Hemerythrin"/>
    <property type="match status" value="1"/>
</dbReference>
<feature type="region of interest" description="Disordered" evidence="1">
    <location>
        <begin position="187"/>
        <end position="215"/>
    </location>
</feature>
<feature type="domain" description="Hemerythrin-like" evidence="2">
    <location>
        <begin position="36"/>
        <end position="169"/>
    </location>
</feature>
<dbReference type="Gene3D" id="1.20.120.520">
    <property type="entry name" value="nmb1532 protein domain like"/>
    <property type="match status" value="1"/>
</dbReference>
<reference evidence="3 4" key="1">
    <citation type="submission" date="2014-02" db="EMBL/GenBank/DDBJ databases">
        <title>The small core and large imbalanced accessory genome model reveals a collaborative survival strategy of Sorangium cellulosum strains in nature.</title>
        <authorList>
            <person name="Han K."/>
            <person name="Peng R."/>
            <person name="Blom J."/>
            <person name="Li Y.-Z."/>
        </authorList>
    </citation>
    <scope>NUCLEOTIDE SEQUENCE [LARGE SCALE GENOMIC DNA]</scope>
    <source>
        <strain evidence="3 4">So0149</strain>
    </source>
</reference>
<comment type="caution">
    <text evidence="3">The sequence shown here is derived from an EMBL/GenBank/DDBJ whole genome shotgun (WGS) entry which is preliminary data.</text>
</comment>
<dbReference type="PANTHER" id="PTHR39966">
    <property type="entry name" value="BLL2471 PROTEIN-RELATED"/>
    <property type="match status" value="1"/>
</dbReference>
<evidence type="ECO:0000313" key="4">
    <source>
        <dbReference type="Proteomes" id="UP000075515"/>
    </source>
</evidence>